<keyword evidence="3" id="KW-1185">Reference proteome</keyword>
<dbReference type="RefSeq" id="XP_018663093.1">
    <property type="nucleotide sequence ID" value="XM_018803720.1"/>
</dbReference>
<gene>
    <name evidence="2" type="ORF">TGAM01_v207213</name>
</gene>
<reference evidence="2 3" key="1">
    <citation type="journal article" date="2016" name="Genome Announc.">
        <title>Draft Whole-Genome Sequence of Trichoderma gamsii T6085, a Promising Biocontrol Agent of Fusarium Head Blight on Wheat.</title>
        <authorList>
            <person name="Baroncelli R."/>
            <person name="Zapparata A."/>
            <person name="Piaggeschi G."/>
            <person name="Sarrocco S."/>
            <person name="Vannacci G."/>
        </authorList>
    </citation>
    <scope>NUCLEOTIDE SEQUENCE [LARGE SCALE GENOMIC DNA]</scope>
    <source>
        <strain evidence="2 3">T6085</strain>
    </source>
</reference>
<evidence type="ECO:0000313" key="3">
    <source>
        <dbReference type="Proteomes" id="UP000054821"/>
    </source>
</evidence>
<dbReference type="STRING" id="398673.A0A2P4ZHY2"/>
<feature type="compositionally biased region" description="Low complexity" evidence="1">
    <location>
        <begin position="155"/>
        <end position="165"/>
    </location>
</feature>
<dbReference type="AlphaFoldDB" id="A0A2P4ZHY2"/>
<accession>A0A2P4ZHY2</accession>
<feature type="compositionally biased region" description="Low complexity" evidence="1">
    <location>
        <begin position="513"/>
        <end position="531"/>
    </location>
</feature>
<feature type="compositionally biased region" description="Polar residues" evidence="1">
    <location>
        <begin position="699"/>
        <end position="710"/>
    </location>
</feature>
<feature type="compositionally biased region" description="Polar residues" evidence="1">
    <location>
        <begin position="560"/>
        <end position="581"/>
    </location>
</feature>
<proteinExistence type="predicted"/>
<organism evidence="2 3">
    <name type="scientific">Trichoderma gamsii</name>
    <dbReference type="NCBI Taxonomy" id="398673"/>
    <lineage>
        <taxon>Eukaryota</taxon>
        <taxon>Fungi</taxon>
        <taxon>Dikarya</taxon>
        <taxon>Ascomycota</taxon>
        <taxon>Pezizomycotina</taxon>
        <taxon>Sordariomycetes</taxon>
        <taxon>Hypocreomycetidae</taxon>
        <taxon>Hypocreales</taxon>
        <taxon>Hypocreaceae</taxon>
        <taxon>Trichoderma</taxon>
    </lineage>
</organism>
<evidence type="ECO:0000256" key="1">
    <source>
        <dbReference type="SAM" id="MobiDB-lite"/>
    </source>
</evidence>
<feature type="compositionally biased region" description="Low complexity" evidence="1">
    <location>
        <begin position="684"/>
        <end position="697"/>
    </location>
</feature>
<dbReference type="Proteomes" id="UP000054821">
    <property type="component" value="Unassembled WGS sequence"/>
</dbReference>
<dbReference type="GeneID" id="29983803"/>
<feature type="region of interest" description="Disordered" evidence="1">
    <location>
        <begin position="719"/>
        <end position="738"/>
    </location>
</feature>
<feature type="region of interest" description="Disordered" evidence="1">
    <location>
        <begin position="1"/>
        <end position="60"/>
    </location>
</feature>
<evidence type="ECO:0000313" key="2">
    <source>
        <dbReference type="EMBL" id="PON23885.1"/>
    </source>
</evidence>
<feature type="region of interest" description="Disordered" evidence="1">
    <location>
        <begin position="684"/>
        <end position="711"/>
    </location>
</feature>
<comment type="caution">
    <text evidence="2">The sequence shown here is derived from an EMBL/GenBank/DDBJ whole genome shotgun (WGS) entry which is preliminary data.</text>
</comment>
<name>A0A2P4ZHY2_9HYPO</name>
<protein>
    <submittedName>
        <fullName evidence="2">Uncharacterized protein</fullName>
    </submittedName>
</protein>
<feature type="compositionally biased region" description="Low complexity" evidence="1">
    <location>
        <begin position="601"/>
        <end position="617"/>
    </location>
</feature>
<feature type="region of interest" description="Disordered" evidence="1">
    <location>
        <begin position="513"/>
        <end position="581"/>
    </location>
</feature>
<feature type="compositionally biased region" description="Basic residues" evidence="1">
    <location>
        <begin position="727"/>
        <end position="738"/>
    </location>
</feature>
<feature type="region of interest" description="Disordered" evidence="1">
    <location>
        <begin position="461"/>
        <end position="492"/>
    </location>
</feature>
<feature type="region of interest" description="Disordered" evidence="1">
    <location>
        <begin position="601"/>
        <end position="625"/>
    </location>
</feature>
<feature type="region of interest" description="Disordered" evidence="1">
    <location>
        <begin position="91"/>
        <end position="133"/>
    </location>
</feature>
<sequence>MPPLQSLMAPRARGSRKAARGPKTPEPFATADIRPPSPPRPRFRLRRRAPSSNLKAPTQQFLASVATADVPIPSIEEPRLVDEDMLDTLSTNVPRYSPRQFEFSDEGDLPRGRISSLPKTPAPHAVPSLSPKRFPDWSLDQAYSSLESSPECDSRPSTAQSTQTSSSLFSRYSLNSDNFSQFSIDPDDIGQFDGDVTLEDANKTIKPIRAAPAAASKRRSRKAPWTRSMTQHLWSVYMTYLQDPHVTPFHISKSGIPPDGVCMRVAREAKRSWKGPKSQQMKKKAVADHSGSATPTAAMAPATSYLQWPHSCAATRAHLRELCKASVTSTARNHHYMGARNPTPFGRTANRAWSRRLAPPSRSQSAFSGNDMALSLAVSTCESMQPQGPLAQLTASRDQQLPPLGFCAPPALIEAAAVPASASGAAGADITRLGSPFVARSYGPSSSSSLADSFGMTLEPQRLSNSVGTRRRSLGSPAIISSSSTGGGSNGSSNYNSSFNNSSFNNSSFNNSSFNNSSNEYSSNSRGSSNNQKRRSKQLSAAVEPRRKRPSLGSDFWVDPSNNGAVSTQTTPSAEFSSTTATQRDALFIPRANIQELFEASHPAASTSSPPSSSSPPTLGPGSGKRVIAASSSLLAPPPLADQPARLGSPFSAAKTSFSFPGRRSNSISAIDFSIIRRPFATVQPVVQQQQQQQPQPAESETTPTRSSLRSRLAYIDERIKDFRRRDQTRRRSQSPPF</sequence>
<dbReference type="EMBL" id="JPDN02000026">
    <property type="protein sequence ID" value="PON23885.1"/>
    <property type="molecule type" value="Genomic_DNA"/>
</dbReference>
<feature type="region of interest" description="Disordered" evidence="1">
    <location>
        <begin position="145"/>
        <end position="165"/>
    </location>
</feature>